<evidence type="ECO:0000313" key="3">
    <source>
        <dbReference type="EMBL" id="AND67679.1"/>
    </source>
</evidence>
<reference evidence="3 4" key="1">
    <citation type="submission" date="2016-02" db="EMBL/GenBank/DDBJ databases">
        <title>Complete genome sequencing and analysis of ATSB10, Dyella thiooxydans isolated from rhizosphere soil of sunflower (Helianthus annuus L.).</title>
        <authorList>
            <person name="Lee Y."/>
            <person name="Hwangbo K."/>
            <person name="Chung H."/>
            <person name="Yoo J."/>
            <person name="Kim K.Y."/>
            <person name="Sa T.M."/>
            <person name="Um Y."/>
            <person name="Madhaiyan M."/>
        </authorList>
    </citation>
    <scope>NUCLEOTIDE SEQUENCE [LARGE SCALE GENOMIC DNA]</scope>
    <source>
        <strain evidence="3 4">ATSB10</strain>
    </source>
</reference>
<dbReference type="STRING" id="445710.ATSB10_02250"/>
<dbReference type="PATRIC" id="fig|445710.3.peg.223"/>
<evidence type="ECO:0000256" key="1">
    <source>
        <dbReference type="SAM" id="Phobius"/>
    </source>
</evidence>
<keyword evidence="1" id="KW-1133">Transmembrane helix</keyword>
<feature type="transmembrane region" description="Helical" evidence="1">
    <location>
        <begin position="143"/>
        <end position="165"/>
    </location>
</feature>
<organism evidence="3 4">
    <name type="scientific">Dyella thiooxydans</name>
    <dbReference type="NCBI Taxonomy" id="445710"/>
    <lineage>
        <taxon>Bacteria</taxon>
        <taxon>Pseudomonadati</taxon>
        <taxon>Pseudomonadota</taxon>
        <taxon>Gammaproteobacteria</taxon>
        <taxon>Lysobacterales</taxon>
        <taxon>Rhodanobacteraceae</taxon>
        <taxon>Dyella</taxon>
    </lineage>
</organism>
<proteinExistence type="predicted"/>
<feature type="transmembrane region" description="Helical" evidence="1">
    <location>
        <begin position="31"/>
        <end position="52"/>
    </location>
</feature>
<keyword evidence="1" id="KW-0812">Transmembrane</keyword>
<feature type="transmembrane region" description="Helical" evidence="1">
    <location>
        <begin position="73"/>
        <end position="98"/>
    </location>
</feature>
<evidence type="ECO:0000313" key="4">
    <source>
        <dbReference type="Proteomes" id="UP000077255"/>
    </source>
</evidence>
<sequence length="174" mass="18948">MQAWLLGGLVQAVSAGAPSDGDAYGDWGVNLAVIVATIVAVGLCVTLHYEVLSWLSRRLGGKDRTGRHHRRQVLYGIFGVLSVHVCEIWIFGLAFYLLQSISPSFGHVHGIAAGSLVDHVYFSAVTFTTVGFGDVIPFGPVRFLAGTEALTGFVLITWSASFTFLEMGRFWRRD</sequence>
<dbReference type="Gene3D" id="1.10.287.70">
    <property type="match status" value="1"/>
</dbReference>
<dbReference type="RefSeq" id="WP_083966028.1">
    <property type="nucleotide sequence ID" value="NZ_CP014841.1"/>
</dbReference>
<dbReference type="SUPFAM" id="SSF81324">
    <property type="entry name" value="Voltage-gated potassium channels"/>
    <property type="match status" value="1"/>
</dbReference>
<dbReference type="EMBL" id="CP014841">
    <property type="protein sequence ID" value="AND67679.1"/>
    <property type="molecule type" value="Genomic_DNA"/>
</dbReference>
<dbReference type="InterPro" id="IPR013099">
    <property type="entry name" value="K_chnl_dom"/>
</dbReference>
<dbReference type="Proteomes" id="UP000077255">
    <property type="component" value="Chromosome"/>
</dbReference>
<dbReference type="Pfam" id="PF07885">
    <property type="entry name" value="Ion_trans_2"/>
    <property type="match status" value="1"/>
</dbReference>
<dbReference type="AlphaFoldDB" id="A0A161J1H9"/>
<gene>
    <name evidence="3" type="ORF">ATSB10_02250</name>
</gene>
<protein>
    <recommendedName>
        <fullName evidence="2">Potassium channel domain-containing protein</fullName>
    </recommendedName>
</protein>
<accession>A0A161J1H9</accession>
<feature type="domain" description="Potassium channel" evidence="2">
    <location>
        <begin position="84"/>
        <end position="161"/>
    </location>
</feature>
<keyword evidence="4" id="KW-1185">Reference proteome</keyword>
<name>A0A161J1H9_9GAMM</name>
<dbReference type="KEGG" id="dtx:ATSB10_02250"/>
<keyword evidence="1" id="KW-0472">Membrane</keyword>
<dbReference type="OrthoDB" id="9813518at2"/>
<evidence type="ECO:0000259" key="2">
    <source>
        <dbReference type="Pfam" id="PF07885"/>
    </source>
</evidence>